<keyword evidence="4" id="KW-1185">Reference proteome</keyword>
<dbReference type="PANTHER" id="PTHR42305">
    <property type="entry name" value="MEMBRANE PROTEIN RV1733C-RELATED"/>
    <property type="match status" value="1"/>
</dbReference>
<organism evidence="3 4">
    <name type="scientific">Streptomyces anandii</name>
    <dbReference type="NCBI Taxonomy" id="285454"/>
    <lineage>
        <taxon>Bacteria</taxon>
        <taxon>Bacillati</taxon>
        <taxon>Actinomycetota</taxon>
        <taxon>Actinomycetes</taxon>
        <taxon>Kitasatosporales</taxon>
        <taxon>Streptomycetaceae</taxon>
        <taxon>Streptomyces</taxon>
    </lineage>
</organism>
<evidence type="ECO:0000256" key="1">
    <source>
        <dbReference type="SAM" id="MobiDB-lite"/>
    </source>
</evidence>
<dbReference type="Proteomes" id="UP001599756">
    <property type="component" value="Unassembled WGS sequence"/>
</dbReference>
<evidence type="ECO:0000313" key="4">
    <source>
        <dbReference type="Proteomes" id="UP001599756"/>
    </source>
</evidence>
<accession>A0ABW6HGV4</accession>
<gene>
    <name evidence="3" type="ORF">ACFW88_34930</name>
</gene>
<evidence type="ECO:0000313" key="3">
    <source>
        <dbReference type="EMBL" id="MFE1755673.1"/>
    </source>
</evidence>
<feature type="transmembrane region" description="Helical" evidence="2">
    <location>
        <begin position="161"/>
        <end position="183"/>
    </location>
</feature>
<feature type="region of interest" description="Disordered" evidence="1">
    <location>
        <begin position="1"/>
        <end position="22"/>
    </location>
</feature>
<keyword evidence="2" id="KW-0472">Membrane</keyword>
<proteinExistence type="predicted"/>
<evidence type="ECO:0000256" key="2">
    <source>
        <dbReference type="SAM" id="Phobius"/>
    </source>
</evidence>
<protein>
    <recommendedName>
        <fullName evidence="5">DUF3592 domain-containing protein</fullName>
    </recommendedName>
</protein>
<name>A0ABW6HGV4_9ACTN</name>
<keyword evidence="2" id="KW-1133">Transmembrane helix</keyword>
<sequence length="211" mass="23079">MNGTSGRKPGDRPGKPGRTRRARKARGRVWLWRWRGNPLRRHDDVVEAWLLLVMWAVILVGGALAGTLAARAADQEFAHQRADRHPVAAVLVTDVPQTANGGDAYRAPAKVRWTAPDGTVRTGRTLVETGRQSGTKVTVWQNGRGTLTTQPPGPAEARVEAALFGASAALALAGLVYGGTALARWRLDRHRYEQWGAEWDLIGPRWDQKTG</sequence>
<reference evidence="3 4" key="1">
    <citation type="submission" date="2024-09" db="EMBL/GenBank/DDBJ databases">
        <title>The Natural Products Discovery Center: Release of the First 8490 Sequenced Strains for Exploring Actinobacteria Biosynthetic Diversity.</title>
        <authorList>
            <person name="Kalkreuter E."/>
            <person name="Kautsar S.A."/>
            <person name="Yang D."/>
            <person name="Bader C.D."/>
            <person name="Teijaro C.N."/>
            <person name="Fluegel L."/>
            <person name="Davis C.M."/>
            <person name="Simpson J.R."/>
            <person name="Lauterbach L."/>
            <person name="Steele A.D."/>
            <person name="Gui C."/>
            <person name="Meng S."/>
            <person name="Li G."/>
            <person name="Viehrig K."/>
            <person name="Ye F."/>
            <person name="Su P."/>
            <person name="Kiefer A.F."/>
            <person name="Nichols A."/>
            <person name="Cepeda A.J."/>
            <person name="Yan W."/>
            <person name="Fan B."/>
            <person name="Jiang Y."/>
            <person name="Adhikari A."/>
            <person name="Zheng C.-J."/>
            <person name="Schuster L."/>
            <person name="Cowan T.M."/>
            <person name="Smanski M.J."/>
            <person name="Chevrette M.G."/>
            <person name="De Carvalho L.P.S."/>
            <person name="Shen B."/>
        </authorList>
    </citation>
    <scope>NUCLEOTIDE SEQUENCE [LARGE SCALE GENOMIC DNA]</scope>
    <source>
        <strain evidence="3 4">NPDC059500</strain>
    </source>
</reference>
<dbReference type="PANTHER" id="PTHR42305:SF1">
    <property type="entry name" value="MEMBRANE PROTEIN RV1733C-RELATED"/>
    <property type="match status" value="1"/>
</dbReference>
<feature type="transmembrane region" description="Helical" evidence="2">
    <location>
        <begin position="48"/>
        <end position="70"/>
    </location>
</feature>
<keyword evidence="2" id="KW-0812">Transmembrane</keyword>
<evidence type="ECO:0008006" key="5">
    <source>
        <dbReference type="Google" id="ProtNLM"/>
    </source>
</evidence>
<comment type="caution">
    <text evidence="3">The sequence shown here is derived from an EMBL/GenBank/DDBJ whole genome shotgun (WGS) entry which is preliminary data.</text>
</comment>
<dbReference type="InterPro" id="IPR039708">
    <property type="entry name" value="MT1774/Rv1733c-like"/>
</dbReference>
<dbReference type="RefSeq" id="WP_381812096.1">
    <property type="nucleotide sequence ID" value="NZ_JBHYTS010000103.1"/>
</dbReference>
<dbReference type="EMBL" id="JBHYTS010000103">
    <property type="protein sequence ID" value="MFE1755673.1"/>
    <property type="molecule type" value="Genomic_DNA"/>
</dbReference>